<name>A0ACB9RB86_9MYRT</name>
<reference evidence="2" key="1">
    <citation type="journal article" date="2023" name="Front. Plant Sci.">
        <title>Chromosomal-level genome assembly of Melastoma candidum provides insights into trichome evolution.</title>
        <authorList>
            <person name="Zhong Y."/>
            <person name="Wu W."/>
            <person name="Sun C."/>
            <person name="Zou P."/>
            <person name="Liu Y."/>
            <person name="Dai S."/>
            <person name="Zhou R."/>
        </authorList>
    </citation>
    <scope>NUCLEOTIDE SEQUENCE [LARGE SCALE GENOMIC DNA]</scope>
</reference>
<gene>
    <name evidence="1" type="ORF">MLD38_014082</name>
</gene>
<dbReference type="EMBL" id="CM042883">
    <property type="protein sequence ID" value="KAI4376302.1"/>
    <property type="molecule type" value="Genomic_DNA"/>
</dbReference>
<proteinExistence type="predicted"/>
<accession>A0ACB9RB86</accession>
<keyword evidence="2" id="KW-1185">Reference proteome</keyword>
<sequence length="579" mass="63845">MPPVILVPSVGNPWRSGLFDCCQHPVNAIITTVAPCITFGQIAEILDNGSTSCGTGACLCLLYLLVCNWCIGFRYRRRMRAAFQIAESPVTDLTAHILCCFCALCQEFRELKYRGLDPFRGYQRLTTKILQGQNQLAAQNIPPVKQLMTKGPGLSWDLPNPLIDFDYRVMNVLPQFTLDLHSVFGNAENDGDPPAQPGHQVPTSLKAPFTSYSSSGGCSGSNYSATEQPYSPPSPALALSVAKGTFTYEELKLATNGFSRANLLGEGGFGFVHKGMLPDRKEVAVKQLKAGSGQGEREFQAEVETISRIHHRHLVTLTGYCIAETQRMLVYEFVPNKTLWFHLHGKDRPTMDWPTRLKIAVGSAKGLSYLHEDCHPKIIHRDIKAANILLDSEFEAKVADFGLARFISDADTHVSTRVMGTFGYLAPEYASSGKLNEKSDVYSFGVVLLELISGNRPIDRTNPGIDGGLVKWARPRLARALEDGNFDSLADPRLQNNYNHSEMARMIACAAACVQHAAHNRPKMGQVVRALEGVVSLPHPTEYIRPGPDDLYRFHVSSDYEDTTDVGEIASRSQEHGDS</sequence>
<comment type="caution">
    <text evidence="1">The sequence shown here is derived from an EMBL/GenBank/DDBJ whole genome shotgun (WGS) entry which is preliminary data.</text>
</comment>
<dbReference type="Proteomes" id="UP001057402">
    <property type="component" value="Chromosome 4"/>
</dbReference>
<protein>
    <submittedName>
        <fullName evidence="1">Uncharacterized protein</fullName>
    </submittedName>
</protein>
<evidence type="ECO:0000313" key="1">
    <source>
        <dbReference type="EMBL" id="KAI4376302.1"/>
    </source>
</evidence>
<evidence type="ECO:0000313" key="2">
    <source>
        <dbReference type="Proteomes" id="UP001057402"/>
    </source>
</evidence>
<organism evidence="1 2">
    <name type="scientific">Melastoma candidum</name>
    <dbReference type="NCBI Taxonomy" id="119954"/>
    <lineage>
        <taxon>Eukaryota</taxon>
        <taxon>Viridiplantae</taxon>
        <taxon>Streptophyta</taxon>
        <taxon>Embryophyta</taxon>
        <taxon>Tracheophyta</taxon>
        <taxon>Spermatophyta</taxon>
        <taxon>Magnoliopsida</taxon>
        <taxon>eudicotyledons</taxon>
        <taxon>Gunneridae</taxon>
        <taxon>Pentapetalae</taxon>
        <taxon>rosids</taxon>
        <taxon>malvids</taxon>
        <taxon>Myrtales</taxon>
        <taxon>Melastomataceae</taxon>
        <taxon>Melastomatoideae</taxon>
        <taxon>Melastomateae</taxon>
        <taxon>Melastoma</taxon>
    </lineage>
</organism>